<dbReference type="PROSITE" id="PS00463">
    <property type="entry name" value="ZN2_CY6_FUNGAL_1"/>
    <property type="match status" value="1"/>
</dbReference>
<evidence type="ECO:0000256" key="7">
    <source>
        <dbReference type="SAM" id="MobiDB-lite"/>
    </source>
</evidence>
<dbReference type="SUPFAM" id="SSF57701">
    <property type="entry name" value="Zn2/Cys6 DNA-binding domain"/>
    <property type="match status" value="1"/>
</dbReference>
<reference evidence="9 10" key="1">
    <citation type="submission" date="2019-04" db="EMBL/GenBank/DDBJ databases">
        <authorList>
            <consortium name="DOE Joint Genome Institute"/>
            <person name="Mondo S."/>
            <person name="Kjaerbolling I."/>
            <person name="Vesth T."/>
            <person name="Frisvad J.C."/>
            <person name="Nybo J.L."/>
            <person name="Theobald S."/>
            <person name="Kildgaard S."/>
            <person name="Isbrandt T."/>
            <person name="Kuo A."/>
            <person name="Sato A."/>
            <person name="Lyhne E.K."/>
            <person name="Kogle M.E."/>
            <person name="Wiebenga A."/>
            <person name="Kun R.S."/>
            <person name="Lubbers R.J."/>
            <person name="Makela M.R."/>
            <person name="Barry K."/>
            <person name="Chovatia M."/>
            <person name="Clum A."/>
            <person name="Daum C."/>
            <person name="Haridas S."/>
            <person name="He G."/>
            <person name="LaButti K."/>
            <person name="Lipzen A."/>
            <person name="Riley R."/>
            <person name="Salamov A."/>
            <person name="Simmons B.A."/>
            <person name="Magnuson J.K."/>
            <person name="Henrissat B."/>
            <person name="Mortensen U.H."/>
            <person name="Larsen T.O."/>
            <person name="Devries R.P."/>
            <person name="Grigoriev I.V."/>
            <person name="Machida M."/>
            <person name="Baker S.E."/>
            <person name="Andersen M.R."/>
            <person name="Cantor M.N."/>
            <person name="Hua S.X."/>
        </authorList>
    </citation>
    <scope>NUCLEOTIDE SEQUENCE [LARGE SCALE GENOMIC DNA]</scope>
    <source>
        <strain evidence="9 10">CBS 119388</strain>
    </source>
</reference>
<feature type="compositionally biased region" description="Low complexity" evidence="7">
    <location>
        <begin position="124"/>
        <end position="134"/>
    </location>
</feature>
<dbReference type="RefSeq" id="XP_031934663.1">
    <property type="nucleotide sequence ID" value="XM_032083850.1"/>
</dbReference>
<evidence type="ECO:0000313" key="10">
    <source>
        <dbReference type="Proteomes" id="UP000325579"/>
    </source>
</evidence>
<keyword evidence="10" id="KW-1185">Reference proteome</keyword>
<dbReference type="GO" id="GO:0009893">
    <property type="term" value="P:positive regulation of metabolic process"/>
    <property type="evidence" value="ECO:0007669"/>
    <property type="project" value="UniProtKB-ARBA"/>
</dbReference>
<dbReference type="AlphaFoldDB" id="A0A5N7CT70"/>
<dbReference type="Pfam" id="PF00172">
    <property type="entry name" value="Zn_clus"/>
    <property type="match status" value="1"/>
</dbReference>
<protein>
    <recommendedName>
        <fullName evidence="8">Zn(2)-C6 fungal-type domain-containing protein</fullName>
    </recommendedName>
</protein>
<dbReference type="GO" id="GO:0003677">
    <property type="term" value="F:DNA binding"/>
    <property type="evidence" value="ECO:0007669"/>
    <property type="project" value="UniProtKB-KW"/>
</dbReference>
<dbReference type="CDD" id="cd00067">
    <property type="entry name" value="GAL4"/>
    <property type="match status" value="1"/>
</dbReference>
<dbReference type="PRINTS" id="PR00755">
    <property type="entry name" value="AFLATOXINBRP"/>
</dbReference>
<accession>A0A5N7CT70</accession>
<keyword evidence="5" id="KW-0804">Transcription</keyword>
<evidence type="ECO:0000256" key="2">
    <source>
        <dbReference type="ARBA" id="ARBA00022833"/>
    </source>
</evidence>
<keyword evidence="3" id="KW-0805">Transcription regulation</keyword>
<dbReference type="EMBL" id="ML736901">
    <property type="protein sequence ID" value="KAE8397344.1"/>
    <property type="molecule type" value="Genomic_DNA"/>
</dbReference>
<dbReference type="InterPro" id="IPR036864">
    <property type="entry name" value="Zn2-C6_fun-type_DNA-bd_sf"/>
</dbReference>
<dbReference type="GO" id="GO:0000981">
    <property type="term" value="F:DNA-binding transcription factor activity, RNA polymerase II-specific"/>
    <property type="evidence" value="ECO:0007669"/>
    <property type="project" value="InterPro"/>
</dbReference>
<feature type="region of interest" description="Disordered" evidence="7">
    <location>
        <begin position="124"/>
        <end position="148"/>
    </location>
</feature>
<organism evidence="9 10">
    <name type="scientific">Aspergillus pseudonomiae</name>
    <dbReference type="NCBI Taxonomy" id="1506151"/>
    <lineage>
        <taxon>Eukaryota</taxon>
        <taxon>Fungi</taxon>
        <taxon>Dikarya</taxon>
        <taxon>Ascomycota</taxon>
        <taxon>Pezizomycotina</taxon>
        <taxon>Eurotiomycetes</taxon>
        <taxon>Eurotiomycetidae</taxon>
        <taxon>Eurotiales</taxon>
        <taxon>Aspergillaceae</taxon>
        <taxon>Aspergillus</taxon>
        <taxon>Aspergillus subgen. Circumdati</taxon>
    </lineage>
</organism>
<feature type="domain" description="Zn(2)-C6 fungal-type" evidence="8">
    <location>
        <begin position="77"/>
        <end position="107"/>
    </location>
</feature>
<dbReference type="InterPro" id="IPR001138">
    <property type="entry name" value="Zn2Cys6_DnaBD"/>
</dbReference>
<name>A0A5N7CT70_9EURO</name>
<evidence type="ECO:0000259" key="8">
    <source>
        <dbReference type="PROSITE" id="PS50048"/>
    </source>
</evidence>
<evidence type="ECO:0000313" key="9">
    <source>
        <dbReference type="EMBL" id="KAE8397344.1"/>
    </source>
</evidence>
<dbReference type="Gene3D" id="4.10.240.10">
    <property type="entry name" value="Zn(2)-C6 fungal-type DNA-binding domain"/>
    <property type="match status" value="1"/>
</dbReference>
<keyword evidence="6" id="KW-0539">Nucleus</keyword>
<evidence type="ECO:0000256" key="3">
    <source>
        <dbReference type="ARBA" id="ARBA00023015"/>
    </source>
</evidence>
<keyword evidence="1" id="KW-0479">Metal-binding</keyword>
<dbReference type="GeneID" id="43668541"/>
<dbReference type="SMART" id="SM00066">
    <property type="entry name" value="GAL4"/>
    <property type="match status" value="1"/>
</dbReference>
<dbReference type="GO" id="GO:0008270">
    <property type="term" value="F:zinc ion binding"/>
    <property type="evidence" value="ECO:0007669"/>
    <property type="project" value="InterPro"/>
</dbReference>
<dbReference type="Proteomes" id="UP000325579">
    <property type="component" value="Unassembled WGS sequence"/>
</dbReference>
<dbReference type="PANTHER" id="PTHR47660">
    <property type="entry name" value="TRANSCRIPTION FACTOR WITH C2H2 AND ZN(2)-CYS(6) DNA BINDING DOMAIN (EUROFUNG)-RELATED-RELATED"/>
    <property type="match status" value="1"/>
</dbReference>
<dbReference type="OrthoDB" id="5423818at2759"/>
<keyword evidence="4" id="KW-0238">DNA-binding</keyword>
<evidence type="ECO:0000256" key="1">
    <source>
        <dbReference type="ARBA" id="ARBA00022723"/>
    </source>
</evidence>
<evidence type="ECO:0000256" key="4">
    <source>
        <dbReference type="ARBA" id="ARBA00023125"/>
    </source>
</evidence>
<gene>
    <name evidence="9" type="ORF">BDV37DRAFT_265860</name>
</gene>
<dbReference type="PROSITE" id="PS50048">
    <property type="entry name" value="ZN2_CY6_FUNGAL_2"/>
    <property type="match status" value="1"/>
</dbReference>
<proteinExistence type="predicted"/>
<keyword evidence="2" id="KW-0862">Zinc</keyword>
<evidence type="ECO:0000256" key="5">
    <source>
        <dbReference type="ARBA" id="ARBA00023163"/>
    </source>
</evidence>
<sequence length="300" mass="32698">MEFETAVHSVEEPTLGISSPNTTATMFQFCDNGMAPRSGDFRCSFCNKTCRRSDLRDRHQRRCIKTAGQSRLPKRRSCKTCAQKKIRCSMARPACIRCVRMGIACHYPATSLLPRIADPQGISPASSSLVTSSSPGQARLIPSPVDQNVMGTSDIPSTTYCHFDPITATGCNPFGTNNMDSIMQVMDESLFSSGSSLRWGDDFTPLNDPMPVENSSTGALEASINPGLSFLPLNENSRPVGPLETRRPEALPASAYNAYCAYNLPLPSVPSSDSHYLGIHSRGKNNDLAQRHLRGDILYG</sequence>
<evidence type="ECO:0000256" key="6">
    <source>
        <dbReference type="ARBA" id="ARBA00023242"/>
    </source>
</evidence>